<accession>A0A916DQB6</accession>
<keyword evidence="5" id="KW-0805">Transcription regulation</keyword>
<comment type="catalytic activity">
    <reaction evidence="8">
        <text>a 6-O-methyl-2'-deoxyguanosine in DNA + L-cysteinyl-[protein] = S-methyl-L-cysteinyl-[protein] + a 2'-deoxyguanosine in DNA</text>
        <dbReference type="Rhea" id="RHEA:24000"/>
        <dbReference type="Rhea" id="RHEA-COMP:10131"/>
        <dbReference type="Rhea" id="RHEA-COMP:10132"/>
        <dbReference type="Rhea" id="RHEA-COMP:11367"/>
        <dbReference type="Rhea" id="RHEA-COMP:11368"/>
        <dbReference type="ChEBI" id="CHEBI:29950"/>
        <dbReference type="ChEBI" id="CHEBI:82612"/>
        <dbReference type="ChEBI" id="CHEBI:85445"/>
        <dbReference type="ChEBI" id="CHEBI:85448"/>
        <dbReference type="EC" id="2.1.1.63"/>
    </reaction>
</comment>
<evidence type="ECO:0000313" key="11">
    <source>
        <dbReference type="Proteomes" id="UP001060919"/>
    </source>
</evidence>
<sequence length="278" mass="30919">METTINYQRIEKALHFIANNVPAQPKVGDIAAHLNMSKHHFQRIFKAWAGISPKQFLQFLTLQNLKKEIEASKNLLELTEKVGLSTPSRTYDLFVKIEALSPGEYQQKGNGITIQYGSHSSPFGTCFLAQTKRGICALDFITNSEEAALKNLKSRFPKATFIEDNNATGAKVEQIFSPSSTASSPIPLLLSGTPFQLKVWEALINIPFANLQSYQQIAQFIGKPKASRAVGSAIGQNHIAYLIPCHRVIRSIGAISDYKWNKARKVAMIGWEKAQIED</sequence>
<keyword evidence="6" id="KW-0804">Transcription</keyword>
<dbReference type="Pfam" id="PF01035">
    <property type="entry name" value="DNA_binding_1"/>
    <property type="match status" value="1"/>
</dbReference>
<dbReference type="KEGG" id="aup:AsAng_0007050"/>
<dbReference type="Pfam" id="PF02870">
    <property type="entry name" value="Methyltransf_1N"/>
    <property type="match status" value="1"/>
</dbReference>
<dbReference type="InterPro" id="IPR008332">
    <property type="entry name" value="MethylG_MeTrfase_N"/>
</dbReference>
<dbReference type="NCBIfam" id="TIGR00589">
    <property type="entry name" value="ogt"/>
    <property type="match status" value="1"/>
</dbReference>
<proteinExistence type="predicted"/>
<dbReference type="InterPro" id="IPR036217">
    <property type="entry name" value="MethylDNA_cys_MeTrfase_DNAb"/>
</dbReference>
<evidence type="ECO:0000256" key="1">
    <source>
        <dbReference type="ARBA" id="ARBA00001286"/>
    </source>
</evidence>
<dbReference type="PANTHER" id="PTHR10815:SF13">
    <property type="entry name" value="METHYLATED-DNA--PROTEIN-CYSTEINE METHYLTRANSFERASE"/>
    <property type="match status" value="1"/>
</dbReference>
<evidence type="ECO:0000256" key="6">
    <source>
        <dbReference type="ARBA" id="ARBA00023163"/>
    </source>
</evidence>
<evidence type="ECO:0000313" key="10">
    <source>
        <dbReference type="EMBL" id="BDS10000.1"/>
    </source>
</evidence>
<evidence type="ECO:0000256" key="5">
    <source>
        <dbReference type="ARBA" id="ARBA00023015"/>
    </source>
</evidence>
<organism evidence="10 11">
    <name type="scientific">Aureispira anguillae</name>
    <dbReference type="NCBI Taxonomy" id="2864201"/>
    <lineage>
        <taxon>Bacteria</taxon>
        <taxon>Pseudomonadati</taxon>
        <taxon>Bacteroidota</taxon>
        <taxon>Saprospiria</taxon>
        <taxon>Saprospirales</taxon>
        <taxon>Saprospiraceae</taxon>
        <taxon>Aureispira</taxon>
    </lineage>
</organism>
<reference evidence="10" key="1">
    <citation type="submission" date="2022-09" db="EMBL/GenBank/DDBJ databases">
        <title>Aureispira anguillicida sp. nov., isolated from Leptocephalus of Japanese eel Anguilla japonica.</title>
        <authorList>
            <person name="Yuasa K."/>
            <person name="Mekata T."/>
            <person name="Ikunari K."/>
        </authorList>
    </citation>
    <scope>NUCLEOTIDE SEQUENCE</scope>
    <source>
        <strain evidence="10">EL160426</strain>
    </source>
</reference>
<dbReference type="InterPro" id="IPR036388">
    <property type="entry name" value="WH-like_DNA-bd_sf"/>
</dbReference>
<dbReference type="PANTHER" id="PTHR10815">
    <property type="entry name" value="METHYLATED-DNA--PROTEIN-CYSTEINE METHYLTRANSFERASE"/>
    <property type="match status" value="1"/>
</dbReference>
<dbReference type="RefSeq" id="WP_264791343.1">
    <property type="nucleotide sequence ID" value="NZ_AP026867.1"/>
</dbReference>
<dbReference type="CDD" id="cd06445">
    <property type="entry name" value="ATase"/>
    <property type="match status" value="1"/>
</dbReference>
<dbReference type="SUPFAM" id="SSF53155">
    <property type="entry name" value="Methylated DNA-protein cysteine methyltransferase domain"/>
    <property type="match status" value="1"/>
</dbReference>
<name>A0A916DQB6_9BACT</name>
<feature type="domain" description="HTH araC/xylS-type" evidence="9">
    <location>
        <begin position="11"/>
        <end position="108"/>
    </location>
</feature>
<evidence type="ECO:0000256" key="2">
    <source>
        <dbReference type="ARBA" id="ARBA00022603"/>
    </source>
</evidence>
<evidence type="ECO:0000256" key="3">
    <source>
        <dbReference type="ARBA" id="ARBA00022679"/>
    </source>
</evidence>
<dbReference type="GO" id="GO:0006281">
    <property type="term" value="P:DNA repair"/>
    <property type="evidence" value="ECO:0007669"/>
    <property type="project" value="UniProtKB-KW"/>
</dbReference>
<keyword evidence="11" id="KW-1185">Reference proteome</keyword>
<dbReference type="GO" id="GO:0003908">
    <property type="term" value="F:methylated-DNA-[protein]-cysteine S-methyltransferase activity"/>
    <property type="evidence" value="ECO:0007669"/>
    <property type="project" value="UniProtKB-EC"/>
</dbReference>
<evidence type="ECO:0000259" key="9">
    <source>
        <dbReference type="PROSITE" id="PS01124"/>
    </source>
</evidence>
<dbReference type="GO" id="GO:0043565">
    <property type="term" value="F:sequence-specific DNA binding"/>
    <property type="evidence" value="ECO:0007669"/>
    <property type="project" value="InterPro"/>
</dbReference>
<evidence type="ECO:0000256" key="8">
    <source>
        <dbReference type="ARBA" id="ARBA00049348"/>
    </source>
</evidence>
<dbReference type="InterPro" id="IPR014048">
    <property type="entry name" value="MethylDNA_cys_MeTrfase_DNA-bd"/>
</dbReference>
<comment type="catalytic activity">
    <reaction evidence="1">
        <text>a 4-O-methyl-thymidine in DNA + L-cysteinyl-[protein] = a thymidine in DNA + S-methyl-L-cysteinyl-[protein]</text>
        <dbReference type="Rhea" id="RHEA:53428"/>
        <dbReference type="Rhea" id="RHEA-COMP:10131"/>
        <dbReference type="Rhea" id="RHEA-COMP:10132"/>
        <dbReference type="Rhea" id="RHEA-COMP:13555"/>
        <dbReference type="Rhea" id="RHEA-COMP:13556"/>
        <dbReference type="ChEBI" id="CHEBI:29950"/>
        <dbReference type="ChEBI" id="CHEBI:82612"/>
        <dbReference type="ChEBI" id="CHEBI:137386"/>
        <dbReference type="ChEBI" id="CHEBI:137387"/>
        <dbReference type="EC" id="2.1.1.63"/>
    </reaction>
</comment>
<keyword evidence="7" id="KW-0234">DNA repair</keyword>
<protein>
    <submittedName>
        <fullName evidence="10">Methylated-DNA--[protein]-cysteine S-methyltransferase</fullName>
    </submittedName>
</protein>
<evidence type="ECO:0000256" key="4">
    <source>
        <dbReference type="ARBA" id="ARBA00022763"/>
    </source>
</evidence>
<dbReference type="PROSITE" id="PS00374">
    <property type="entry name" value="MGMT"/>
    <property type="match status" value="1"/>
</dbReference>
<dbReference type="SMART" id="SM00342">
    <property type="entry name" value="HTH_ARAC"/>
    <property type="match status" value="1"/>
</dbReference>
<keyword evidence="4" id="KW-0227">DNA damage</keyword>
<dbReference type="PROSITE" id="PS01124">
    <property type="entry name" value="HTH_ARAC_FAMILY_2"/>
    <property type="match status" value="1"/>
</dbReference>
<dbReference type="InterPro" id="IPR001497">
    <property type="entry name" value="MethylDNA_cys_MeTrfase_AS"/>
</dbReference>
<dbReference type="Gene3D" id="1.10.10.10">
    <property type="entry name" value="Winged helix-like DNA-binding domain superfamily/Winged helix DNA-binding domain"/>
    <property type="match status" value="1"/>
</dbReference>
<dbReference type="EMBL" id="AP026867">
    <property type="protein sequence ID" value="BDS10000.1"/>
    <property type="molecule type" value="Genomic_DNA"/>
</dbReference>
<dbReference type="GO" id="GO:0032259">
    <property type="term" value="P:methylation"/>
    <property type="evidence" value="ECO:0007669"/>
    <property type="project" value="UniProtKB-KW"/>
</dbReference>
<keyword evidence="2" id="KW-0489">Methyltransferase</keyword>
<dbReference type="SUPFAM" id="SSF46767">
    <property type="entry name" value="Methylated DNA-protein cysteine methyltransferase, C-terminal domain"/>
    <property type="match status" value="1"/>
</dbReference>
<dbReference type="AlphaFoldDB" id="A0A916DQB6"/>
<dbReference type="GO" id="GO:0003700">
    <property type="term" value="F:DNA-binding transcription factor activity"/>
    <property type="evidence" value="ECO:0007669"/>
    <property type="project" value="InterPro"/>
</dbReference>
<dbReference type="Gene3D" id="3.30.160.70">
    <property type="entry name" value="Methylated DNA-protein cysteine methyltransferase domain"/>
    <property type="match status" value="1"/>
</dbReference>
<dbReference type="InterPro" id="IPR036631">
    <property type="entry name" value="MGMT_N_sf"/>
</dbReference>
<dbReference type="Pfam" id="PF12833">
    <property type="entry name" value="HTH_18"/>
    <property type="match status" value="1"/>
</dbReference>
<keyword evidence="3" id="KW-0808">Transferase</keyword>
<gene>
    <name evidence="10" type="ORF">AsAng_0007050</name>
</gene>
<evidence type="ECO:0000256" key="7">
    <source>
        <dbReference type="ARBA" id="ARBA00023204"/>
    </source>
</evidence>
<dbReference type="InterPro" id="IPR018060">
    <property type="entry name" value="HTH_AraC"/>
</dbReference>
<dbReference type="Proteomes" id="UP001060919">
    <property type="component" value="Chromosome"/>
</dbReference>
<dbReference type="SUPFAM" id="SSF46689">
    <property type="entry name" value="Homeodomain-like"/>
    <property type="match status" value="1"/>
</dbReference>
<dbReference type="InterPro" id="IPR009057">
    <property type="entry name" value="Homeodomain-like_sf"/>
</dbReference>
<dbReference type="Gene3D" id="1.10.10.60">
    <property type="entry name" value="Homeodomain-like"/>
    <property type="match status" value="1"/>
</dbReference>